<name>A0A368GXJ3_ANCCA</name>
<feature type="transmembrane region" description="Helical" evidence="1">
    <location>
        <begin position="95"/>
        <end position="121"/>
    </location>
</feature>
<evidence type="ECO:0000256" key="1">
    <source>
        <dbReference type="SAM" id="Phobius"/>
    </source>
</evidence>
<keyword evidence="1" id="KW-0472">Membrane</keyword>
<evidence type="ECO:0000313" key="2">
    <source>
        <dbReference type="EMBL" id="RCN49082.1"/>
    </source>
</evidence>
<dbReference type="AlphaFoldDB" id="A0A368GXJ3"/>
<dbReference type="Proteomes" id="UP000252519">
    <property type="component" value="Unassembled WGS sequence"/>
</dbReference>
<sequence>MDILDPHIDFPQRFTFLPTEDERRQVQSASQSLVIARFLLVVEFAISLSFDIVLFYAIRHGQYLSLLLCIIAGLNCIAAATLLSSKRPFHSASAIAVFVIWKVFQEVVLVPVLVIFTFLMAEVRLRVSSKHKLLPEPDI</sequence>
<accession>A0A368GXJ3</accession>
<evidence type="ECO:0008006" key="4">
    <source>
        <dbReference type="Google" id="ProtNLM"/>
    </source>
</evidence>
<feature type="transmembrane region" description="Helical" evidence="1">
    <location>
        <begin position="34"/>
        <end position="56"/>
    </location>
</feature>
<dbReference type="EMBL" id="JOJR01000038">
    <property type="protein sequence ID" value="RCN49082.1"/>
    <property type="molecule type" value="Genomic_DNA"/>
</dbReference>
<keyword evidence="1" id="KW-0812">Transmembrane</keyword>
<keyword evidence="3" id="KW-1185">Reference proteome</keyword>
<feature type="transmembrane region" description="Helical" evidence="1">
    <location>
        <begin position="63"/>
        <end position="83"/>
    </location>
</feature>
<gene>
    <name evidence="2" type="ORF">ANCCAN_04827</name>
</gene>
<comment type="caution">
    <text evidence="2">The sequence shown here is derived from an EMBL/GenBank/DDBJ whole genome shotgun (WGS) entry which is preliminary data.</text>
</comment>
<reference evidence="2 3" key="1">
    <citation type="submission" date="2014-10" db="EMBL/GenBank/DDBJ databases">
        <title>Draft genome of the hookworm Ancylostoma caninum.</title>
        <authorList>
            <person name="Mitreva M."/>
        </authorList>
    </citation>
    <scope>NUCLEOTIDE SEQUENCE [LARGE SCALE GENOMIC DNA]</scope>
    <source>
        <strain evidence="2 3">Baltimore</strain>
    </source>
</reference>
<keyword evidence="1" id="KW-1133">Transmembrane helix</keyword>
<protein>
    <recommendedName>
        <fullName evidence="4">Transmembrane protein</fullName>
    </recommendedName>
</protein>
<dbReference type="OrthoDB" id="5875067at2759"/>
<organism evidence="2 3">
    <name type="scientific">Ancylostoma caninum</name>
    <name type="common">Dog hookworm</name>
    <dbReference type="NCBI Taxonomy" id="29170"/>
    <lineage>
        <taxon>Eukaryota</taxon>
        <taxon>Metazoa</taxon>
        <taxon>Ecdysozoa</taxon>
        <taxon>Nematoda</taxon>
        <taxon>Chromadorea</taxon>
        <taxon>Rhabditida</taxon>
        <taxon>Rhabditina</taxon>
        <taxon>Rhabditomorpha</taxon>
        <taxon>Strongyloidea</taxon>
        <taxon>Ancylostomatidae</taxon>
        <taxon>Ancylostomatinae</taxon>
        <taxon>Ancylostoma</taxon>
    </lineage>
</organism>
<proteinExistence type="predicted"/>
<evidence type="ECO:0000313" key="3">
    <source>
        <dbReference type="Proteomes" id="UP000252519"/>
    </source>
</evidence>